<dbReference type="Pfam" id="PF00017">
    <property type="entry name" value="SH2"/>
    <property type="match status" value="1"/>
</dbReference>
<dbReference type="EMBL" id="CAJNOM010001197">
    <property type="protein sequence ID" value="CAF1597594.1"/>
    <property type="molecule type" value="Genomic_DNA"/>
</dbReference>
<feature type="domain" description="PH" evidence="5">
    <location>
        <begin position="35"/>
        <end position="148"/>
    </location>
</feature>
<dbReference type="Gene3D" id="3.30.505.10">
    <property type="entry name" value="SH2 domain"/>
    <property type="match status" value="1"/>
</dbReference>
<accession>A0A816ALX2</accession>
<dbReference type="InterPro" id="IPR000980">
    <property type="entry name" value="SH2"/>
</dbReference>
<gene>
    <name evidence="6" type="ORF">BJG266_LOCUS28831</name>
    <name evidence="7" type="ORF">QVE165_LOCUS52153</name>
</gene>
<dbReference type="OrthoDB" id="9977198at2759"/>
<keyword evidence="8" id="KW-1185">Reference proteome</keyword>
<dbReference type="InterPro" id="IPR001849">
    <property type="entry name" value="PH_domain"/>
</dbReference>
<dbReference type="Proteomes" id="UP000663832">
    <property type="component" value="Unassembled WGS sequence"/>
</dbReference>
<evidence type="ECO:0000256" key="2">
    <source>
        <dbReference type="PROSITE-ProRule" id="PRU00191"/>
    </source>
</evidence>
<evidence type="ECO:0000313" key="8">
    <source>
        <dbReference type="Proteomes" id="UP000663832"/>
    </source>
</evidence>
<keyword evidence="1 2" id="KW-0727">SH2 domain</keyword>
<evidence type="ECO:0000313" key="6">
    <source>
        <dbReference type="EMBL" id="CAF1236850.1"/>
    </source>
</evidence>
<feature type="region of interest" description="Disordered" evidence="3">
    <location>
        <begin position="225"/>
        <end position="247"/>
    </location>
</feature>
<dbReference type="InterPro" id="IPR036860">
    <property type="entry name" value="SH2_dom_sf"/>
</dbReference>
<dbReference type="Proteomes" id="UP000663877">
    <property type="component" value="Unassembled WGS sequence"/>
</dbReference>
<proteinExistence type="predicted"/>
<dbReference type="EMBL" id="CAJNOI010000308">
    <property type="protein sequence ID" value="CAF1236850.1"/>
    <property type="molecule type" value="Genomic_DNA"/>
</dbReference>
<feature type="domain" description="SH2" evidence="4">
    <location>
        <begin position="293"/>
        <end position="407"/>
    </location>
</feature>
<name>A0A816ALX2_9BILA</name>
<protein>
    <recommendedName>
        <fullName evidence="9">SH2 domain-containing protein</fullName>
    </recommendedName>
</protein>
<dbReference type="InterPro" id="IPR011993">
    <property type="entry name" value="PH-like_dom_sf"/>
</dbReference>
<evidence type="ECO:0000259" key="5">
    <source>
        <dbReference type="PROSITE" id="PS50003"/>
    </source>
</evidence>
<evidence type="ECO:0008006" key="9">
    <source>
        <dbReference type="Google" id="ProtNLM"/>
    </source>
</evidence>
<dbReference type="SUPFAM" id="SSF55550">
    <property type="entry name" value="SH2 domain"/>
    <property type="match status" value="1"/>
</dbReference>
<dbReference type="PROSITE" id="PS50001">
    <property type="entry name" value="SH2"/>
    <property type="match status" value="1"/>
</dbReference>
<evidence type="ECO:0000256" key="3">
    <source>
        <dbReference type="SAM" id="MobiDB-lite"/>
    </source>
</evidence>
<evidence type="ECO:0000259" key="4">
    <source>
        <dbReference type="PROSITE" id="PS50001"/>
    </source>
</evidence>
<evidence type="ECO:0000313" key="7">
    <source>
        <dbReference type="EMBL" id="CAF1597594.1"/>
    </source>
</evidence>
<dbReference type="PROSITE" id="PS50003">
    <property type="entry name" value="PH_DOMAIN"/>
    <property type="match status" value="1"/>
</dbReference>
<dbReference type="SUPFAM" id="SSF50729">
    <property type="entry name" value="PH domain-like"/>
    <property type="match status" value="1"/>
</dbReference>
<sequence>MILLSLVSKSRTLKKNGNSFIDYTLYKHSDLNETWIICEGHLNYRYDRIKLLNISQFAIYYVVLAKIPTDDNKEIMAIYLYRNQQQKPSNFFQLNEYERISDQCSKPVKSKYFLFELTGKHQNDIEIFGANNVIERDNWIKYISEALDWTKQNLILDNLSINEPNFRRSWKEDSYKTEHVNAYVRSHYEPFVDSKDGNQSAINNGLHSTSSIPSSIFMLPHRSPPPIPKDEPLNSNNKKQNGMHRSHSLPVCQTTEKNIYLQAQEILPSVIKEDDEISHRHQSTLLEDRLFTWDDIFYSNELQDHARVLNDVGEIGAFLIRPQSENNNKLNEHKYTLSIYAFGGIIKYKILYLSNNKISLINDINQPSFDSISNLCQYYTNHPLPRSSSRDNTSKASVGNLCLKWPYTYYLHYSSKF</sequence>
<dbReference type="AlphaFoldDB" id="A0A816ALX2"/>
<organism evidence="7 8">
    <name type="scientific">Adineta steineri</name>
    <dbReference type="NCBI Taxonomy" id="433720"/>
    <lineage>
        <taxon>Eukaryota</taxon>
        <taxon>Metazoa</taxon>
        <taxon>Spiralia</taxon>
        <taxon>Gnathifera</taxon>
        <taxon>Rotifera</taxon>
        <taxon>Eurotatoria</taxon>
        <taxon>Bdelloidea</taxon>
        <taxon>Adinetida</taxon>
        <taxon>Adinetidae</taxon>
        <taxon>Adineta</taxon>
    </lineage>
</organism>
<dbReference type="Gene3D" id="2.30.29.30">
    <property type="entry name" value="Pleckstrin-homology domain (PH domain)/Phosphotyrosine-binding domain (PTB)"/>
    <property type="match status" value="1"/>
</dbReference>
<reference evidence="7" key="1">
    <citation type="submission" date="2021-02" db="EMBL/GenBank/DDBJ databases">
        <authorList>
            <person name="Nowell W R."/>
        </authorList>
    </citation>
    <scope>NUCLEOTIDE SEQUENCE</scope>
</reference>
<comment type="caution">
    <text evidence="7">The sequence shown here is derived from an EMBL/GenBank/DDBJ whole genome shotgun (WGS) entry which is preliminary data.</text>
</comment>
<evidence type="ECO:0000256" key="1">
    <source>
        <dbReference type="ARBA" id="ARBA00022999"/>
    </source>
</evidence>